<accession>A0ABP2BAY8</accession>
<dbReference type="Proteomes" id="UP000199271">
    <property type="component" value="Unassembled WGS sequence"/>
</dbReference>
<comment type="caution">
    <text evidence="1">The sequence shown here is derived from an EMBL/GenBank/DDBJ whole genome shotgun (WGS) entry which is preliminary data.</text>
</comment>
<dbReference type="RefSeq" id="WP_224132385.1">
    <property type="nucleotide sequence ID" value="NZ_CBCRVK010000017.1"/>
</dbReference>
<evidence type="ECO:0000313" key="1">
    <source>
        <dbReference type="EMBL" id="CUW14277.1"/>
    </source>
</evidence>
<proteinExistence type="predicted"/>
<name>A0ABP2BAY8_9LACO</name>
<gene>
    <name evidence="1" type="ORF">C122C_0036</name>
</gene>
<reference evidence="1 2" key="1">
    <citation type="submission" date="2015-12" db="EMBL/GenBank/DDBJ databases">
        <authorList>
            <person name="Andreevskaya M."/>
        </authorList>
    </citation>
    <scope>NUCLEOTIDE SEQUENCE [LARGE SCALE GENOMIC DNA]</scope>
    <source>
        <strain evidence="1 2">C122c</strain>
    </source>
</reference>
<sequence>MQKQAKQLKQKQATAKTSHQKVKQVVAKSTITKASDTSQQFFNLAYNWSSGFDYKKRIKKIKQAKLVTNQVLANDYLFPEVGGTADYIDNNGLKSSVV</sequence>
<keyword evidence="2" id="KW-1185">Reference proteome</keyword>
<organism evidence="1 2">
    <name type="scientific">Leuconostoc gasicomitatum</name>
    <dbReference type="NCBI Taxonomy" id="115778"/>
    <lineage>
        <taxon>Bacteria</taxon>
        <taxon>Bacillati</taxon>
        <taxon>Bacillota</taxon>
        <taxon>Bacilli</taxon>
        <taxon>Lactobacillales</taxon>
        <taxon>Lactobacillaceae</taxon>
        <taxon>Leuconostoc</taxon>
        <taxon>Leuconostoc gelidum group</taxon>
    </lineage>
</organism>
<protein>
    <submittedName>
        <fullName evidence="1">Uncharacterized protein</fullName>
    </submittedName>
</protein>
<dbReference type="EMBL" id="FBSY01000014">
    <property type="protein sequence ID" value="CUW14277.1"/>
    <property type="molecule type" value="Genomic_DNA"/>
</dbReference>
<evidence type="ECO:0000313" key="2">
    <source>
        <dbReference type="Proteomes" id="UP000199271"/>
    </source>
</evidence>